<evidence type="ECO:0000313" key="2">
    <source>
        <dbReference type="EMBL" id="XBM00921.1"/>
    </source>
</evidence>
<name>A0AAU7F9S3_9NEIS</name>
<dbReference type="Pfam" id="PF04965">
    <property type="entry name" value="GPW_gp25"/>
    <property type="match status" value="1"/>
</dbReference>
<dbReference type="InterPro" id="IPR007048">
    <property type="entry name" value="IraD/Gp25-like"/>
</dbReference>
<dbReference type="InterPro" id="IPR017737">
    <property type="entry name" value="TssE1-like"/>
</dbReference>
<protein>
    <submittedName>
        <fullName evidence="2">Type VI secretion system baseplate subunit TssE</fullName>
    </submittedName>
</protein>
<dbReference type="KEGG" id="cmav:ABHF33_01155"/>
<feature type="domain" description="IraD/Gp25-like" evidence="1">
    <location>
        <begin position="34"/>
        <end position="135"/>
    </location>
</feature>
<evidence type="ECO:0000259" key="1">
    <source>
        <dbReference type="Pfam" id="PF04965"/>
    </source>
</evidence>
<accession>A0AAU7F9S3</accession>
<dbReference type="EMBL" id="CP157355">
    <property type="protein sequence ID" value="XBM00921.1"/>
    <property type="molecule type" value="Genomic_DNA"/>
</dbReference>
<gene>
    <name evidence="2" type="primary">tssE</name>
    <name evidence="2" type="ORF">ABHF33_01155</name>
</gene>
<dbReference type="PANTHER" id="PTHR38595:SF1">
    <property type="entry name" value="TYPE VI SECRETION SYSTEM COMPONENT TSSE1"/>
    <property type="match status" value="1"/>
</dbReference>
<dbReference type="RefSeq" id="WP_348945248.1">
    <property type="nucleotide sequence ID" value="NZ_CP157355.1"/>
</dbReference>
<reference evidence="2" key="1">
    <citation type="submission" date="2024-05" db="EMBL/GenBank/DDBJ databases">
        <authorList>
            <person name="Yang L."/>
            <person name="Pan L."/>
        </authorList>
    </citation>
    <scope>NUCLEOTIDE SEQUENCE</scope>
    <source>
        <strain evidence="2">FCG-7</strain>
    </source>
</reference>
<dbReference type="AlphaFoldDB" id="A0AAU7F9S3"/>
<organism evidence="2">
    <name type="scientific">Chitinibacter mangrovi</name>
    <dbReference type="NCBI Taxonomy" id="3153927"/>
    <lineage>
        <taxon>Bacteria</taxon>
        <taxon>Pseudomonadati</taxon>
        <taxon>Pseudomonadota</taxon>
        <taxon>Betaproteobacteria</taxon>
        <taxon>Neisseriales</taxon>
        <taxon>Chitinibacteraceae</taxon>
        <taxon>Chitinibacter</taxon>
    </lineage>
</organism>
<dbReference type="PANTHER" id="PTHR38595">
    <property type="entry name" value="CYTOPLASMIC PROTEIN-RELATED"/>
    <property type="match status" value="1"/>
</dbReference>
<sequence length="163" mass="17879">MKNLLFTTTVWDRLTSEPGALSNENMRPADKTKLLASVSADLNALLNAISAVDVFECPLQNVAGSVLAFGFPCVSGKSLSSVHVKQIKSWIEESIVRFEPRILPDSISVVPLIESRHSHHQFLAYGIRGLVHSTPYPVELELQTRLDLDNGRFALVDIAAEPA</sequence>
<proteinExistence type="predicted"/>
<dbReference type="InterPro" id="IPR053176">
    <property type="entry name" value="T6SS_TssE1-like"/>
</dbReference>
<dbReference type="NCBIfam" id="TIGR03357">
    <property type="entry name" value="VI_zyme"/>
    <property type="match status" value="1"/>
</dbReference>
<dbReference type="SUPFAM" id="SSF160719">
    <property type="entry name" value="gpW/gp25-like"/>
    <property type="match status" value="1"/>
</dbReference>